<dbReference type="Gene3D" id="3.40.30.10">
    <property type="entry name" value="Glutaredoxin"/>
    <property type="match status" value="1"/>
</dbReference>
<keyword evidence="2" id="KW-0186">Copper</keyword>
<feature type="disulfide bond" description="Redox-active" evidence="3">
    <location>
        <begin position="110"/>
        <end position="114"/>
    </location>
</feature>
<dbReference type="InterPro" id="IPR036249">
    <property type="entry name" value="Thioredoxin-like_sf"/>
</dbReference>
<dbReference type="GO" id="GO:0046872">
    <property type="term" value="F:metal ion binding"/>
    <property type="evidence" value="ECO:0007669"/>
    <property type="project" value="UniProtKB-KW"/>
</dbReference>
<dbReference type="CDD" id="cd02968">
    <property type="entry name" value="SCO"/>
    <property type="match status" value="1"/>
</dbReference>
<sequence length="327" mass="35213">MPTRKTPPNAPVPSSHPGSACLAAAIALTLVAVLCAPRDVVAQDAVRLGSKVDLNEGLPPEARGITVVQNLGETIPTNLPLTDSEGRAIKTGYVINGNLPTIVTLNYSDCPMLCSVQLNKLTESLNQLELQLNKDFRILTVSIDPKETSRRAAETKDKYVSVLSNQPAAAQGWTFATAKQPIITKLADTLGFQYRYDAANKQYNHPAMLAFVSPDGVITRYSLSIDFPPEQLKLALVEAGEGTVGNAVDQFILWCYSYDPDSNSYTPHAWRIMRLCGLGFIGVLLTALVPYWVGRKGNPQAVSDSQAVGETKAADQTSPPGDSDNGR</sequence>
<dbReference type="PANTHER" id="PTHR12151:SF8">
    <property type="entry name" value="THIOREDOXIN DOMAIN-CONTAINING PROTEIN"/>
    <property type="match status" value="1"/>
</dbReference>
<evidence type="ECO:0000256" key="2">
    <source>
        <dbReference type="PIRSR" id="PIRSR603782-1"/>
    </source>
</evidence>
<gene>
    <name evidence="6" type="ORF">Mal15_59510</name>
</gene>
<comment type="similarity">
    <text evidence="1">Belongs to the SCO1/2 family.</text>
</comment>
<feature type="transmembrane region" description="Helical" evidence="5">
    <location>
        <begin position="272"/>
        <end position="293"/>
    </location>
</feature>
<evidence type="ECO:0000256" key="5">
    <source>
        <dbReference type="SAM" id="Phobius"/>
    </source>
</evidence>
<evidence type="ECO:0000313" key="7">
    <source>
        <dbReference type="Proteomes" id="UP000321353"/>
    </source>
</evidence>
<accession>A0A5B9MNF6</accession>
<dbReference type="PANTHER" id="PTHR12151">
    <property type="entry name" value="ELECTRON TRANSPORT PROTIN SCO1/SENC FAMILY MEMBER"/>
    <property type="match status" value="1"/>
</dbReference>
<dbReference type="EMBL" id="CP036264">
    <property type="protein sequence ID" value="QEG01870.1"/>
    <property type="molecule type" value="Genomic_DNA"/>
</dbReference>
<dbReference type="RefSeq" id="WP_147870887.1">
    <property type="nucleotide sequence ID" value="NZ_CP036264.1"/>
</dbReference>
<dbReference type="SUPFAM" id="SSF52833">
    <property type="entry name" value="Thioredoxin-like"/>
    <property type="match status" value="1"/>
</dbReference>
<feature type="region of interest" description="Disordered" evidence="4">
    <location>
        <begin position="300"/>
        <end position="327"/>
    </location>
</feature>
<protein>
    <submittedName>
        <fullName evidence="6">SCO1/SenC</fullName>
    </submittedName>
</protein>
<feature type="binding site" evidence="2">
    <location>
        <position position="114"/>
    </location>
    <ligand>
        <name>Cu cation</name>
        <dbReference type="ChEBI" id="CHEBI:23378"/>
    </ligand>
</feature>
<reference evidence="6 7" key="1">
    <citation type="submission" date="2019-02" db="EMBL/GenBank/DDBJ databases">
        <title>Planctomycetal bacteria perform biofilm scaping via a novel small molecule.</title>
        <authorList>
            <person name="Jeske O."/>
            <person name="Boedeker C."/>
            <person name="Wiegand S."/>
            <person name="Breitling P."/>
            <person name="Kallscheuer N."/>
            <person name="Jogler M."/>
            <person name="Rohde M."/>
            <person name="Petersen J."/>
            <person name="Medema M.H."/>
            <person name="Surup F."/>
            <person name="Jogler C."/>
        </authorList>
    </citation>
    <scope>NUCLEOTIDE SEQUENCE [LARGE SCALE GENOMIC DNA]</scope>
    <source>
        <strain evidence="6 7">Mal15</strain>
    </source>
</reference>
<keyword evidence="2" id="KW-0479">Metal-binding</keyword>
<keyword evidence="7" id="KW-1185">Reference proteome</keyword>
<organism evidence="6 7">
    <name type="scientific">Stieleria maiorica</name>
    <dbReference type="NCBI Taxonomy" id="2795974"/>
    <lineage>
        <taxon>Bacteria</taxon>
        <taxon>Pseudomonadati</taxon>
        <taxon>Planctomycetota</taxon>
        <taxon>Planctomycetia</taxon>
        <taxon>Pirellulales</taxon>
        <taxon>Pirellulaceae</taxon>
        <taxon>Stieleria</taxon>
    </lineage>
</organism>
<dbReference type="InterPro" id="IPR003782">
    <property type="entry name" value="SCO1/SenC"/>
</dbReference>
<feature type="compositionally biased region" description="Polar residues" evidence="4">
    <location>
        <begin position="300"/>
        <end position="320"/>
    </location>
</feature>
<dbReference type="Proteomes" id="UP000321353">
    <property type="component" value="Chromosome"/>
</dbReference>
<dbReference type="AlphaFoldDB" id="A0A5B9MNF6"/>
<evidence type="ECO:0000256" key="4">
    <source>
        <dbReference type="SAM" id="MobiDB-lite"/>
    </source>
</evidence>
<feature type="binding site" evidence="2">
    <location>
        <position position="110"/>
    </location>
    <ligand>
        <name>Cu cation</name>
        <dbReference type="ChEBI" id="CHEBI:23378"/>
    </ligand>
</feature>
<keyword evidence="3" id="KW-1015">Disulfide bond</keyword>
<evidence type="ECO:0000256" key="1">
    <source>
        <dbReference type="ARBA" id="ARBA00010996"/>
    </source>
</evidence>
<name>A0A5B9MNF6_9BACT</name>
<keyword evidence="5" id="KW-1133">Transmembrane helix</keyword>
<keyword evidence="5" id="KW-0812">Transmembrane</keyword>
<proteinExistence type="inferred from homology"/>
<dbReference type="KEGG" id="smam:Mal15_59510"/>
<dbReference type="Pfam" id="PF02630">
    <property type="entry name" value="SCO1-SenC"/>
    <property type="match status" value="1"/>
</dbReference>
<evidence type="ECO:0000256" key="3">
    <source>
        <dbReference type="PIRSR" id="PIRSR603782-2"/>
    </source>
</evidence>
<evidence type="ECO:0000313" key="6">
    <source>
        <dbReference type="EMBL" id="QEG01870.1"/>
    </source>
</evidence>
<feature type="binding site" evidence="2">
    <location>
        <position position="205"/>
    </location>
    <ligand>
        <name>Cu cation</name>
        <dbReference type="ChEBI" id="CHEBI:23378"/>
    </ligand>
</feature>
<keyword evidence="5" id="KW-0472">Membrane</keyword>